<dbReference type="RefSeq" id="WP_146527872.1">
    <property type="nucleotide sequence ID" value="NZ_SJPV01000005.1"/>
</dbReference>
<feature type="transmembrane region" description="Helical" evidence="1">
    <location>
        <begin position="33"/>
        <end position="52"/>
    </location>
</feature>
<keyword evidence="1" id="KW-0472">Membrane</keyword>
<sequence length="180" mass="19671">MKTNSKLMNPYAPSLHHDSSETGNISFAVASGVRLLTAFVTLVVALGFIGGFRNIAESAASDPWGIAIGCVVISVLALVTTKLYVLCRPWKKLPLRLTTLGIFAETACFTSLLIVLLGELASLPGRILGYRLEEMFSWYNDFYVIPLAAPLAGIATVELTRHFRVFARSVDNHVANRTDR</sequence>
<accession>A0A5C6DR15</accession>
<feature type="transmembrane region" description="Helical" evidence="1">
    <location>
        <begin position="64"/>
        <end position="85"/>
    </location>
</feature>
<evidence type="ECO:0000313" key="2">
    <source>
        <dbReference type="EMBL" id="TWU37446.1"/>
    </source>
</evidence>
<dbReference type="Proteomes" id="UP000319143">
    <property type="component" value="Unassembled WGS sequence"/>
</dbReference>
<protein>
    <submittedName>
        <fullName evidence="2">Uncharacterized protein</fullName>
    </submittedName>
</protein>
<dbReference type="AlphaFoldDB" id="A0A5C6DR15"/>
<keyword evidence="1" id="KW-1133">Transmembrane helix</keyword>
<reference evidence="2 3" key="1">
    <citation type="submission" date="2019-02" db="EMBL/GenBank/DDBJ databases">
        <title>Deep-cultivation of Planctomycetes and their phenomic and genomic characterization uncovers novel biology.</title>
        <authorList>
            <person name="Wiegand S."/>
            <person name="Jogler M."/>
            <person name="Boedeker C."/>
            <person name="Pinto D."/>
            <person name="Vollmers J."/>
            <person name="Rivas-Marin E."/>
            <person name="Kohn T."/>
            <person name="Peeters S.H."/>
            <person name="Heuer A."/>
            <person name="Rast P."/>
            <person name="Oberbeckmann S."/>
            <person name="Bunk B."/>
            <person name="Jeske O."/>
            <person name="Meyerdierks A."/>
            <person name="Storesund J.E."/>
            <person name="Kallscheuer N."/>
            <person name="Luecker S."/>
            <person name="Lage O.M."/>
            <person name="Pohl T."/>
            <person name="Merkel B.J."/>
            <person name="Hornburger P."/>
            <person name="Mueller R.-W."/>
            <person name="Bruemmer F."/>
            <person name="Labrenz M."/>
            <person name="Spormann A.M."/>
            <person name="Op Den Camp H."/>
            <person name="Overmann J."/>
            <person name="Amann R."/>
            <person name="Jetten M.S.M."/>
            <person name="Mascher T."/>
            <person name="Medema M.H."/>
            <person name="Devos D.P."/>
            <person name="Kaster A.-K."/>
            <person name="Ovreas L."/>
            <person name="Rohde M."/>
            <person name="Galperin M.Y."/>
            <person name="Jogler C."/>
        </authorList>
    </citation>
    <scope>NUCLEOTIDE SEQUENCE [LARGE SCALE GENOMIC DNA]</scope>
    <source>
        <strain evidence="2 3">Poly41</strain>
    </source>
</reference>
<evidence type="ECO:0000256" key="1">
    <source>
        <dbReference type="SAM" id="Phobius"/>
    </source>
</evidence>
<feature type="transmembrane region" description="Helical" evidence="1">
    <location>
        <begin position="97"/>
        <end position="118"/>
    </location>
</feature>
<comment type="caution">
    <text evidence="2">The sequence shown here is derived from an EMBL/GenBank/DDBJ whole genome shotgun (WGS) entry which is preliminary data.</text>
</comment>
<evidence type="ECO:0000313" key="3">
    <source>
        <dbReference type="Proteomes" id="UP000319143"/>
    </source>
</evidence>
<name>A0A5C6DR15_9BACT</name>
<keyword evidence="1" id="KW-0812">Transmembrane</keyword>
<proteinExistence type="predicted"/>
<feature type="transmembrane region" description="Helical" evidence="1">
    <location>
        <begin position="138"/>
        <end position="159"/>
    </location>
</feature>
<dbReference type="EMBL" id="SJPV01000005">
    <property type="protein sequence ID" value="TWU37446.1"/>
    <property type="molecule type" value="Genomic_DNA"/>
</dbReference>
<keyword evidence="3" id="KW-1185">Reference proteome</keyword>
<gene>
    <name evidence="2" type="ORF">Poly41_35780</name>
</gene>
<organism evidence="2 3">
    <name type="scientific">Novipirellula artificiosorum</name>
    <dbReference type="NCBI Taxonomy" id="2528016"/>
    <lineage>
        <taxon>Bacteria</taxon>
        <taxon>Pseudomonadati</taxon>
        <taxon>Planctomycetota</taxon>
        <taxon>Planctomycetia</taxon>
        <taxon>Pirellulales</taxon>
        <taxon>Pirellulaceae</taxon>
        <taxon>Novipirellula</taxon>
    </lineage>
</organism>
<dbReference type="OrthoDB" id="9893242at2"/>